<feature type="transmembrane region" description="Helical" evidence="1">
    <location>
        <begin position="6"/>
        <end position="32"/>
    </location>
</feature>
<protein>
    <submittedName>
        <fullName evidence="2">Uncharacterized protein</fullName>
    </submittedName>
</protein>
<feature type="transmembrane region" description="Helical" evidence="1">
    <location>
        <begin position="44"/>
        <end position="65"/>
    </location>
</feature>
<reference evidence="2" key="1">
    <citation type="journal article" date="2017" name="Science">
        <title>Giant viruses with an expanded complement of translation system components.</title>
        <authorList>
            <person name="Schulz F."/>
            <person name="Yutin N."/>
            <person name="Ivanova N.N."/>
            <person name="Ortega D.R."/>
            <person name="Lee T.K."/>
            <person name="Vierheilig J."/>
            <person name="Daims H."/>
            <person name="Horn M."/>
            <person name="Wagner M."/>
            <person name="Jensen G.J."/>
            <person name="Kyrpides N.C."/>
            <person name="Koonin E.V."/>
            <person name="Woyke T."/>
        </authorList>
    </citation>
    <scope>NUCLEOTIDE SEQUENCE</scope>
    <source>
        <strain evidence="2">HKV1</strain>
    </source>
</reference>
<keyword evidence="1" id="KW-1133">Transmembrane helix</keyword>
<name>A0A1V0SGU3_9VIRU</name>
<gene>
    <name evidence="2" type="ORF">Hokovirus_3_219</name>
</gene>
<evidence type="ECO:0000313" key="2">
    <source>
        <dbReference type="EMBL" id="ARF10946.1"/>
    </source>
</evidence>
<organism evidence="2">
    <name type="scientific">Hokovirus HKV1</name>
    <dbReference type="NCBI Taxonomy" id="1977638"/>
    <lineage>
        <taxon>Viruses</taxon>
        <taxon>Varidnaviria</taxon>
        <taxon>Bamfordvirae</taxon>
        <taxon>Nucleocytoviricota</taxon>
        <taxon>Megaviricetes</taxon>
        <taxon>Imitervirales</taxon>
        <taxon>Mimiviridae</taxon>
        <taxon>Klosneuvirinae</taxon>
        <taxon>Hokovirus</taxon>
    </lineage>
</organism>
<dbReference type="EMBL" id="KY684105">
    <property type="protein sequence ID" value="ARF10946.1"/>
    <property type="molecule type" value="Genomic_DNA"/>
</dbReference>
<proteinExistence type="predicted"/>
<keyword evidence="1" id="KW-0812">Transmembrane</keyword>
<accession>A0A1V0SGU3</accession>
<keyword evidence="1" id="KW-0472">Membrane</keyword>
<sequence>MKTNRYIYLSLLELFVLLITLPLIIYLIYLSFITNDFYKFIIDLLDITIRIILPSIMIIFIFLLLQYNNNFNYNQFKQCCDEI</sequence>
<evidence type="ECO:0000256" key="1">
    <source>
        <dbReference type="SAM" id="Phobius"/>
    </source>
</evidence>